<evidence type="ECO:0000256" key="10">
    <source>
        <dbReference type="RuleBase" id="RU004417"/>
    </source>
</evidence>
<keyword evidence="8" id="KW-0520">NAD</keyword>
<keyword evidence="8" id="KW-0547">Nucleotide-binding</keyword>
<feature type="binding site" evidence="8">
    <location>
        <position position="240"/>
    </location>
    <ligand>
        <name>NAD(+)</name>
        <dbReference type="ChEBI" id="CHEBI:57540"/>
    </ligand>
</feature>
<evidence type="ECO:0000256" key="8">
    <source>
        <dbReference type="PIRSR" id="PIRSR000185-2"/>
    </source>
</evidence>
<dbReference type="SUPFAM" id="SSF51735">
    <property type="entry name" value="NAD(P)-binding Rossmann-fold domains"/>
    <property type="match status" value="1"/>
</dbReference>
<dbReference type="GO" id="GO:0006537">
    <property type="term" value="P:glutamate biosynthetic process"/>
    <property type="evidence" value="ECO:0007669"/>
    <property type="project" value="TreeGrafter"/>
</dbReference>
<dbReference type="PROSITE" id="PS00074">
    <property type="entry name" value="GLFV_DEHYDROGENASE"/>
    <property type="match status" value="1"/>
</dbReference>
<comment type="catalytic activity">
    <reaction evidence="5">
        <text>L-glutamate + NADP(+) + H2O = 2-oxoglutarate + NH4(+) + NADPH + H(+)</text>
        <dbReference type="Rhea" id="RHEA:11612"/>
        <dbReference type="ChEBI" id="CHEBI:15377"/>
        <dbReference type="ChEBI" id="CHEBI:15378"/>
        <dbReference type="ChEBI" id="CHEBI:16810"/>
        <dbReference type="ChEBI" id="CHEBI:28938"/>
        <dbReference type="ChEBI" id="CHEBI:29985"/>
        <dbReference type="ChEBI" id="CHEBI:57783"/>
        <dbReference type="ChEBI" id="CHEBI:58349"/>
        <dbReference type="EC" id="1.4.1.4"/>
    </reaction>
</comment>
<feature type="active site" description="Proton donor" evidence="7">
    <location>
        <position position="126"/>
    </location>
</feature>
<dbReference type="InterPro" id="IPR046346">
    <property type="entry name" value="Aminoacid_DH-like_N_sf"/>
</dbReference>
<feature type="binding site" evidence="8">
    <location>
        <position position="90"/>
    </location>
    <ligand>
        <name>substrate</name>
    </ligand>
</feature>
<feature type="binding site" evidence="8">
    <location>
        <position position="111"/>
    </location>
    <ligand>
        <name>substrate</name>
    </ligand>
</feature>
<name>A0A3R8VU71_PRORE</name>
<dbReference type="AlphaFoldDB" id="A0A3R8VU71"/>
<feature type="site" description="Important for catalysis" evidence="9">
    <location>
        <position position="166"/>
    </location>
</feature>
<evidence type="ECO:0000256" key="3">
    <source>
        <dbReference type="ARBA" id="ARBA00011643"/>
    </source>
</evidence>
<dbReference type="EMBL" id="ABEXCJ040000017">
    <property type="protein sequence ID" value="ELR5219750.1"/>
    <property type="molecule type" value="Genomic_DNA"/>
</dbReference>
<dbReference type="NCBIfam" id="NF006929">
    <property type="entry name" value="PRK09414.1"/>
    <property type="match status" value="1"/>
</dbReference>
<sequence>MTQSLSSFLESVQKRDPSQPEFLQAVREVFTSLWPFLEQNAKYRDQALLERFVEPERVIQFRVCWVDDQGKVQVNRAWRVQFSSAIGPFKGGMRFHPSVNLSILKFLGFEQTLKNALTTLPMGGGKGGSDFDPKGKSHGEVMRFCQALMTELYRHIGSNTDVPAGDIGVGGREVGFMTGMMKKLSNDTSCVFTGKGLSFGGSLIRPEATGYGLVYFTNAMLKRHGLGFEGMRVAVSGSGNVAQYTIEKCMELGAKVVTASDSSGTVVDEAGFTTEKLARLEEIKNNYGRIEEYAKEFGLTYLAGQQPWNVPVDIALPCATQNELDVDAAKVLIKNGVKAVAEGANMPTTIPATELFLEAGVLFAPGKAANAGGVATSGLEMAQNAARLGWKAEKVDARLHHIMLDIHQHCVEFGGEEKQTNYVQGANIAGFVKVADAMLGQGVL</sequence>
<dbReference type="InterPro" id="IPR006097">
    <property type="entry name" value="Glu/Leu/Phe/Val/Trp_DH_dimer"/>
</dbReference>
<dbReference type="SUPFAM" id="SSF53223">
    <property type="entry name" value="Aminoacid dehydrogenase-like, N-terminal domain"/>
    <property type="match status" value="1"/>
</dbReference>
<comment type="function">
    <text evidence="1">Catalyzes the reversible oxidative deamination of glutamate to alpha-ketoglutarate and ammonia.</text>
</comment>
<protein>
    <recommendedName>
        <fullName evidence="6">Glutamate dehydrogenase</fullName>
    </recommendedName>
</protein>
<dbReference type="FunFam" id="1.10.285.10:FF:000001">
    <property type="entry name" value="Glutamate dehydrogenase"/>
    <property type="match status" value="1"/>
</dbReference>
<dbReference type="InterPro" id="IPR006095">
    <property type="entry name" value="Glu/Leu/Phe/Val/Trp_DH"/>
</dbReference>
<dbReference type="InterPro" id="IPR050724">
    <property type="entry name" value="Glu_Leu_Phe_Val_DH"/>
</dbReference>
<comment type="caution">
    <text evidence="12">The sequence shown here is derived from an EMBL/GenBank/DDBJ whole genome shotgun (WGS) entry which is preliminary data.</text>
</comment>
<dbReference type="EMBL" id="ABEXCJ050000017">
    <property type="protein sequence ID" value="EMR4591937.1"/>
    <property type="molecule type" value="Genomic_DNA"/>
</dbReference>
<evidence type="ECO:0000256" key="5">
    <source>
        <dbReference type="ARBA" id="ARBA00048584"/>
    </source>
</evidence>
<evidence type="ECO:0000256" key="2">
    <source>
        <dbReference type="ARBA" id="ARBA00006382"/>
    </source>
</evidence>
<dbReference type="Gene3D" id="3.40.50.10860">
    <property type="entry name" value="Leucine Dehydrogenase, chain A, domain 1"/>
    <property type="match status" value="1"/>
</dbReference>
<gene>
    <name evidence="12" type="primary">gdhA</name>
    <name evidence="13" type="ORF">M0K77_004319</name>
    <name evidence="12" type="ORF">M0K77_RS21595</name>
</gene>
<accession>A0A3R8VU71</accession>
<dbReference type="GO" id="GO:0004354">
    <property type="term" value="F:glutamate dehydrogenase (NADP+) activity"/>
    <property type="evidence" value="ECO:0007669"/>
    <property type="project" value="UniProtKB-EC"/>
</dbReference>
<dbReference type="Gene3D" id="3.40.50.720">
    <property type="entry name" value="NAD(P)-binding Rossmann-like Domain"/>
    <property type="match status" value="1"/>
</dbReference>
<dbReference type="GO" id="GO:0005829">
    <property type="term" value="C:cytosol"/>
    <property type="evidence" value="ECO:0007669"/>
    <property type="project" value="TreeGrafter"/>
</dbReference>
<evidence type="ECO:0000256" key="6">
    <source>
        <dbReference type="PIRNR" id="PIRNR000185"/>
    </source>
</evidence>
<evidence type="ECO:0000256" key="4">
    <source>
        <dbReference type="ARBA" id="ARBA00023002"/>
    </source>
</evidence>
<evidence type="ECO:0000313" key="13">
    <source>
        <dbReference type="EMBL" id="EMR4591937.1"/>
    </source>
</evidence>
<dbReference type="SMART" id="SM00839">
    <property type="entry name" value="ELFV_dehydrog"/>
    <property type="match status" value="1"/>
</dbReference>
<comment type="subunit">
    <text evidence="3">Homohexamer.</text>
</comment>
<organism evidence="12">
    <name type="scientific">Providencia rettgeri</name>
    <dbReference type="NCBI Taxonomy" id="587"/>
    <lineage>
        <taxon>Bacteria</taxon>
        <taxon>Pseudomonadati</taxon>
        <taxon>Pseudomonadota</taxon>
        <taxon>Gammaproteobacteria</taxon>
        <taxon>Enterobacterales</taxon>
        <taxon>Morganellaceae</taxon>
        <taxon>Providencia</taxon>
    </lineage>
</organism>
<dbReference type="FunFam" id="3.40.50.720:FF:000030">
    <property type="entry name" value="Glutamate dehydrogenase"/>
    <property type="match status" value="1"/>
</dbReference>
<dbReference type="FunFam" id="3.40.50.10860:FF:000002">
    <property type="entry name" value="Glutamate dehydrogenase"/>
    <property type="match status" value="1"/>
</dbReference>
<dbReference type="InterPro" id="IPR033922">
    <property type="entry name" value="NAD_bind_Glu_DH"/>
</dbReference>
<dbReference type="PRINTS" id="PR00082">
    <property type="entry name" value="GLFDHDRGNASE"/>
</dbReference>
<reference evidence="12" key="1">
    <citation type="submission" date="2023-10" db="EMBL/GenBank/DDBJ databases">
        <authorList>
            <consortium name="Clinical and Environmental Microbiology Branch: Whole genome sequencing antimicrobial resistance pathogens in the healthcare setting"/>
        </authorList>
    </citation>
    <scope>NUCLEOTIDE SEQUENCE</scope>
    <source>
        <strain evidence="12">2020QW-00022</strain>
    </source>
</reference>
<comment type="similarity">
    <text evidence="2 6 10">Belongs to the Glu/Leu/Phe/Val dehydrogenases family.</text>
</comment>
<evidence type="ECO:0000256" key="1">
    <source>
        <dbReference type="ARBA" id="ARBA00003868"/>
    </source>
</evidence>
<dbReference type="GO" id="GO:0000166">
    <property type="term" value="F:nucleotide binding"/>
    <property type="evidence" value="ECO:0007669"/>
    <property type="project" value="UniProtKB-KW"/>
</dbReference>
<dbReference type="Pfam" id="PF00208">
    <property type="entry name" value="ELFV_dehydrog"/>
    <property type="match status" value="1"/>
</dbReference>
<dbReference type="Pfam" id="PF02812">
    <property type="entry name" value="ELFV_dehydrog_N"/>
    <property type="match status" value="1"/>
</dbReference>
<feature type="domain" description="Glutamate/phenylalanine/leucine/valine/L-tryptophan dehydrogenase C-terminal" evidence="11">
    <location>
        <begin position="202"/>
        <end position="442"/>
    </location>
</feature>
<dbReference type="PANTHER" id="PTHR43571:SF1">
    <property type="entry name" value="NADP-SPECIFIC GLUTAMATE DEHYDROGENASE 1-RELATED"/>
    <property type="match status" value="1"/>
</dbReference>
<evidence type="ECO:0000259" key="11">
    <source>
        <dbReference type="SMART" id="SM00839"/>
    </source>
</evidence>
<feature type="binding site" evidence="8">
    <location>
        <position position="209"/>
    </location>
    <ligand>
        <name>NAD(+)</name>
        <dbReference type="ChEBI" id="CHEBI:57540"/>
    </ligand>
</feature>
<proteinExistence type="inferred from homology"/>
<dbReference type="InterPro" id="IPR033524">
    <property type="entry name" value="Glu/Leu/Phe/Val_DH_AS"/>
</dbReference>
<dbReference type="RefSeq" id="WP_125894649.1">
    <property type="nucleotide sequence ID" value="NZ_CP096258.1"/>
</dbReference>
<feature type="binding site" evidence="8">
    <location>
        <position position="165"/>
    </location>
    <ligand>
        <name>substrate</name>
    </ligand>
</feature>
<evidence type="ECO:0000313" key="12">
    <source>
        <dbReference type="EMBL" id="ELR5219750.1"/>
    </source>
</evidence>
<evidence type="ECO:0000256" key="9">
    <source>
        <dbReference type="PIRSR" id="PIRSR000185-3"/>
    </source>
</evidence>
<evidence type="ECO:0000256" key="7">
    <source>
        <dbReference type="PIRSR" id="PIRSR000185-1"/>
    </source>
</evidence>
<dbReference type="InterPro" id="IPR006096">
    <property type="entry name" value="Glu/Leu/Phe/Val/Trp_DH_C"/>
</dbReference>
<dbReference type="InterPro" id="IPR014362">
    <property type="entry name" value="Glu_DH"/>
</dbReference>
<keyword evidence="4 6" id="KW-0560">Oxidoreductase</keyword>
<dbReference type="Gene3D" id="1.10.285.10">
    <property type="entry name" value="Glutamate Dehydrogenase, chain A, domain 3"/>
    <property type="match status" value="2"/>
</dbReference>
<dbReference type="InterPro" id="IPR036291">
    <property type="entry name" value="NAD(P)-bd_dom_sf"/>
</dbReference>
<dbReference type="OrthoDB" id="9803297at2"/>
<dbReference type="CDD" id="cd05313">
    <property type="entry name" value="NAD_bind_2_Glu_DH"/>
    <property type="match status" value="1"/>
</dbReference>
<dbReference type="PANTHER" id="PTHR43571">
    <property type="entry name" value="NADP-SPECIFIC GLUTAMATE DEHYDROGENASE 1-RELATED"/>
    <property type="match status" value="1"/>
</dbReference>
<dbReference type="PIRSF" id="PIRSF000185">
    <property type="entry name" value="Glu_DH"/>
    <property type="match status" value="1"/>
</dbReference>
<feature type="binding site" evidence="8">
    <location>
        <position position="377"/>
    </location>
    <ligand>
        <name>substrate</name>
    </ligand>
</feature>
<feature type="binding site" evidence="8">
    <location>
        <position position="114"/>
    </location>
    <ligand>
        <name>substrate</name>
    </ligand>
</feature>